<feature type="region of interest" description="Disordered" evidence="1">
    <location>
        <begin position="86"/>
        <end position="105"/>
    </location>
</feature>
<dbReference type="AlphaFoldDB" id="A0A2J7ZK26"/>
<evidence type="ECO:0000313" key="4">
    <source>
        <dbReference type="Proteomes" id="UP000236333"/>
    </source>
</evidence>
<accession>A0A2J7ZK26</accession>
<dbReference type="Proteomes" id="UP000236333">
    <property type="component" value="Unassembled WGS sequence"/>
</dbReference>
<keyword evidence="4" id="KW-1185">Reference proteome</keyword>
<feature type="compositionally biased region" description="Pro residues" evidence="1">
    <location>
        <begin position="90"/>
        <end position="105"/>
    </location>
</feature>
<reference evidence="3 4" key="1">
    <citation type="journal article" date="2017" name="Mol. Biol. Evol.">
        <title>The 4-celled Tetrabaena socialis nuclear genome reveals the essential components for genetic control of cell number at the origin of multicellularity in the volvocine lineage.</title>
        <authorList>
            <person name="Featherston J."/>
            <person name="Arakaki Y."/>
            <person name="Hanschen E.R."/>
            <person name="Ferris P.J."/>
            <person name="Michod R.E."/>
            <person name="Olson B.J.S.C."/>
            <person name="Nozaki H."/>
            <person name="Durand P.M."/>
        </authorList>
    </citation>
    <scope>NUCLEOTIDE SEQUENCE [LARGE SCALE GENOMIC DNA]</scope>
    <source>
        <strain evidence="3 4">NIES-571</strain>
    </source>
</reference>
<gene>
    <name evidence="3" type="ORF">TSOC_013547</name>
</gene>
<evidence type="ECO:0000256" key="1">
    <source>
        <dbReference type="SAM" id="MobiDB-lite"/>
    </source>
</evidence>
<comment type="caution">
    <text evidence="3">The sequence shown here is derived from an EMBL/GenBank/DDBJ whole genome shotgun (WGS) entry which is preliminary data.</text>
</comment>
<keyword evidence="2" id="KW-0812">Transmembrane</keyword>
<organism evidence="3 4">
    <name type="scientific">Tetrabaena socialis</name>
    <dbReference type="NCBI Taxonomy" id="47790"/>
    <lineage>
        <taxon>Eukaryota</taxon>
        <taxon>Viridiplantae</taxon>
        <taxon>Chlorophyta</taxon>
        <taxon>core chlorophytes</taxon>
        <taxon>Chlorophyceae</taxon>
        <taxon>CS clade</taxon>
        <taxon>Chlamydomonadales</taxon>
        <taxon>Tetrabaenaceae</taxon>
        <taxon>Tetrabaena</taxon>
    </lineage>
</organism>
<keyword evidence="2" id="KW-1133">Transmembrane helix</keyword>
<protein>
    <submittedName>
        <fullName evidence="3">Uncharacterized protein</fullName>
    </submittedName>
</protein>
<feature type="transmembrane region" description="Helical" evidence="2">
    <location>
        <begin position="27"/>
        <end position="45"/>
    </location>
</feature>
<evidence type="ECO:0000313" key="3">
    <source>
        <dbReference type="EMBL" id="PNH00625.1"/>
    </source>
</evidence>
<sequence>MLEAGMSGHSLTGACTRVASGFFDLPVMSVAVLAMLVALATATPLPNFPSPDSRSLADWLQAGASSAAAQISHQLRFSSFASANLLSPATPQPSPATPPPPASGQ</sequence>
<proteinExistence type="predicted"/>
<dbReference type="EMBL" id="PGGS01001264">
    <property type="protein sequence ID" value="PNH00625.1"/>
    <property type="molecule type" value="Genomic_DNA"/>
</dbReference>
<evidence type="ECO:0000256" key="2">
    <source>
        <dbReference type="SAM" id="Phobius"/>
    </source>
</evidence>
<keyword evidence="2" id="KW-0472">Membrane</keyword>
<name>A0A2J7ZK26_9CHLO</name>